<dbReference type="AlphaFoldDB" id="A0AAE1Z6D5"/>
<dbReference type="SMART" id="SM00355">
    <property type="entry name" value="ZnF_C2H2"/>
    <property type="match status" value="7"/>
</dbReference>
<evidence type="ECO:0000256" key="4">
    <source>
        <dbReference type="ARBA" id="ARBA00022833"/>
    </source>
</evidence>
<evidence type="ECO:0000256" key="1">
    <source>
        <dbReference type="ARBA" id="ARBA00022723"/>
    </source>
</evidence>
<feature type="domain" description="C2H2-type" evidence="6">
    <location>
        <begin position="208"/>
        <end position="237"/>
    </location>
</feature>
<name>A0AAE1Z6D5_SCHME</name>
<evidence type="ECO:0000313" key="8">
    <source>
        <dbReference type="Proteomes" id="UP001292079"/>
    </source>
</evidence>
<gene>
    <name evidence="7" type="ORF">MN116_007620</name>
</gene>
<sequence length="525" mass="59463">MSFYSRFNQMEHIRTHTGERPFTCPEPQCTATFKRRRDLRDHWSMHLLDCPPSATLTEEEFNKALKEADEKYNAMYNFEAFDVTGSLNKVVNNNNTNNSNNNNSTTNNNVALVKTEPSQPSVVIPDPRALFNNKSVSELGRYHCTYPGCDKSYARRHRLNQHISTHTGTGPIPCDAPNCNARYFSEDDLRRHKLSHLYASDKDSRRRHACTYPGCGKAYSKLNKLKEHLRSHTGERPYVCREPGCGAAFIRLYGVKRHELTHVFGRKRAERLTRLPTTLADNNNGNITGTSFDISEPRPDIHIIPEITTSSPYILPKPTEPMEIRTEMQQPLPPPPLTIPKNRTLPAIAPKSSVSLPMRPISPISGNPGMRRPHICPFKECGKAFPKLNKLREHICRHTGERPFVCDKCKASFVRMYDLRRHSNIHLRGAQPRSLSRFFTTSQQTNETFGSIVITDNHISVSTTSTTHTNTDTINSITSTIPITVNTLITTKLEEPTTLIKLENAIQQSIVQSCDTDDQVTNCVN</sequence>
<keyword evidence="4" id="KW-0862">Zinc</keyword>
<protein>
    <recommendedName>
        <fullName evidence="6">C2H2-type domain-containing protein</fullName>
    </recommendedName>
</protein>
<reference evidence="7" key="1">
    <citation type="submission" date="2022-04" db="EMBL/GenBank/DDBJ databases">
        <authorList>
            <person name="Xu L."/>
            <person name="Lv Z."/>
        </authorList>
    </citation>
    <scope>NUCLEOTIDE SEQUENCE</scope>
    <source>
        <strain evidence="7">LV_2022a</strain>
    </source>
</reference>
<dbReference type="Pfam" id="PF00096">
    <property type="entry name" value="zf-C2H2"/>
    <property type="match status" value="3"/>
</dbReference>
<dbReference type="InterPro" id="IPR036236">
    <property type="entry name" value="Znf_C2H2_sf"/>
</dbReference>
<keyword evidence="8" id="KW-1185">Reference proteome</keyword>
<evidence type="ECO:0000256" key="5">
    <source>
        <dbReference type="PROSITE-ProRule" id="PRU00042"/>
    </source>
</evidence>
<evidence type="ECO:0000259" key="6">
    <source>
        <dbReference type="PROSITE" id="PS50157"/>
    </source>
</evidence>
<dbReference type="PANTHER" id="PTHR19818:SF139">
    <property type="entry name" value="PAIR-RULE PROTEIN ODD-PAIRED"/>
    <property type="match status" value="1"/>
</dbReference>
<keyword evidence="2" id="KW-0677">Repeat</keyword>
<feature type="domain" description="C2H2-type" evidence="6">
    <location>
        <begin position="142"/>
        <end position="171"/>
    </location>
</feature>
<dbReference type="Proteomes" id="UP001292079">
    <property type="component" value="Unassembled WGS sequence"/>
</dbReference>
<dbReference type="EMBL" id="JALJAT010000006">
    <property type="protein sequence ID" value="KAK4468411.1"/>
    <property type="molecule type" value="Genomic_DNA"/>
</dbReference>
<feature type="domain" description="C2H2-type" evidence="6">
    <location>
        <begin position="404"/>
        <end position="426"/>
    </location>
</feature>
<dbReference type="PROSITE" id="PS00028">
    <property type="entry name" value="ZINC_FINGER_C2H2_1"/>
    <property type="match status" value="6"/>
</dbReference>
<organism evidence="7 8">
    <name type="scientific">Schistosoma mekongi</name>
    <name type="common">Parasitic worm</name>
    <dbReference type="NCBI Taxonomy" id="38744"/>
    <lineage>
        <taxon>Eukaryota</taxon>
        <taxon>Metazoa</taxon>
        <taxon>Spiralia</taxon>
        <taxon>Lophotrochozoa</taxon>
        <taxon>Platyhelminthes</taxon>
        <taxon>Trematoda</taxon>
        <taxon>Digenea</taxon>
        <taxon>Strigeidida</taxon>
        <taxon>Schistosomatoidea</taxon>
        <taxon>Schistosomatidae</taxon>
        <taxon>Schistosoma</taxon>
    </lineage>
</organism>
<dbReference type="GO" id="GO:0045944">
    <property type="term" value="P:positive regulation of transcription by RNA polymerase II"/>
    <property type="evidence" value="ECO:0007669"/>
    <property type="project" value="UniProtKB-ARBA"/>
</dbReference>
<keyword evidence="3 5" id="KW-0863">Zinc-finger</keyword>
<dbReference type="GO" id="GO:0000981">
    <property type="term" value="F:DNA-binding transcription factor activity, RNA polymerase II-specific"/>
    <property type="evidence" value="ECO:0007669"/>
    <property type="project" value="TreeGrafter"/>
</dbReference>
<proteinExistence type="predicted"/>
<dbReference type="FunFam" id="3.30.160.60:FF:000125">
    <property type="entry name" value="Putative zinc finger protein 143"/>
    <property type="match status" value="2"/>
</dbReference>
<dbReference type="GO" id="GO:0008270">
    <property type="term" value="F:zinc ion binding"/>
    <property type="evidence" value="ECO:0007669"/>
    <property type="project" value="UniProtKB-KW"/>
</dbReference>
<dbReference type="PANTHER" id="PTHR19818">
    <property type="entry name" value="ZINC FINGER PROTEIN ZIC AND GLI"/>
    <property type="match status" value="1"/>
</dbReference>
<accession>A0AAE1Z6D5</accession>
<evidence type="ECO:0000313" key="7">
    <source>
        <dbReference type="EMBL" id="KAK4468411.1"/>
    </source>
</evidence>
<dbReference type="InterPro" id="IPR050329">
    <property type="entry name" value="GLI_C2H2-zinc-finger"/>
</dbReference>
<evidence type="ECO:0000256" key="2">
    <source>
        <dbReference type="ARBA" id="ARBA00022737"/>
    </source>
</evidence>
<feature type="domain" description="C2H2-type" evidence="6">
    <location>
        <begin position="374"/>
        <end position="403"/>
    </location>
</feature>
<dbReference type="GO" id="GO:0000978">
    <property type="term" value="F:RNA polymerase II cis-regulatory region sequence-specific DNA binding"/>
    <property type="evidence" value="ECO:0007669"/>
    <property type="project" value="TreeGrafter"/>
</dbReference>
<dbReference type="GO" id="GO:0005634">
    <property type="term" value="C:nucleus"/>
    <property type="evidence" value="ECO:0007669"/>
    <property type="project" value="UniProtKB-ARBA"/>
</dbReference>
<evidence type="ECO:0000256" key="3">
    <source>
        <dbReference type="ARBA" id="ARBA00022771"/>
    </source>
</evidence>
<dbReference type="SUPFAM" id="SSF57667">
    <property type="entry name" value="beta-beta-alpha zinc fingers"/>
    <property type="match status" value="5"/>
</dbReference>
<feature type="domain" description="C2H2-type" evidence="6">
    <location>
        <begin position="238"/>
        <end position="267"/>
    </location>
</feature>
<reference evidence="7" key="2">
    <citation type="journal article" date="2023" name="Infect Dis Poverty">
        <title>Chromosome-scale genome of the human blood fluke Schistosoma mekongi and its implications for public health.</title>
        <authorList>
            <person name="Zhou M."/>
            <person name="Xu L."/>
            <person name="Xu D."/>
            <person name="Chen W."/>
            <person name="Khan J."/>
            <person name="Hu Y."/>
            <person name="Huang H."/>
            <person name="Wei H."/>
            <person name="Zhang Y."/>
            <person name="Chusongsang P."/>
            <person name="Tanasarnprasert K."/>
            <person name="Hu X."/>
            <person name="Limpanont Y."/>
            <person name="Lv Z."/>
        </authorList>
    </citation>
    <scope>NUCLEOTIDE SEQUENCE</scope>
    <source>
        <strain evidence="7">LV_2022a</strain>
    </source>
</reference>
<feature type="domain" description="C2H2-type" evidence="6">
    <location>
        <begin position="22"/>
        <end position="51"/>
    </location>
</feature>
<comment type="caution">
    <text evidence="7">The sequence shown here is derived from an EMBL/GenBank/DDBJ whole genome shotgun (WGS) entry which is preliminary data.</text>
</comment>
<dbReference type="PROSITE" id="PS50157">
    <property type="entry name" value="ZINC_FINGER_C2H2_2"/>
    <property type="match status" value="6"/>
</dbReference>
<dbReference type="FunFam" id="3.30.160.60:FF:000446">
    <property type="entry name" value="Zinc finger protein"/>
    <property type="match status" value="1"/>
</dbReference>
<dbReference type="Gene3D" id="3.30.160.60">
    <property type="entry name" value="Classic Zinc Finger"/>
    <property type="match status" value="6"/>
</dbReference>
<keyword evidence="1" id="KW-0479">Metal-binding</keyword>
<dbReference type="InterPro" id="IPR013087">
    <property type="entry name" value="Znf_C2H2_type"/>
</dbReference>